<feature type="domain" description="DUF4143" evidence="2">
    <location>
        <begin position="218"/>
        <end position="351"/>
    </location>
</feature>
<dbReference type="Pfam" id="PF13173">
    <property type="entry name" value="AAA_14"/>
    <property type="match status" value="1"/>
</dbReference>
<organism evidence="3 4">
    <name type="scientific">Pyrobaculum calidifontis (strain DSM 21063 / JCM 11548 / VA1)</name>
    <dbReference type="NCBI Taxonomy" id="410359"/>
    <lineage>
        <taxon>Archaea</taxon>
        <taxon>Thermoproteota</taxon>
        <taxon>Thermoprotei</taxon>
        <taxon>Thermoproteales</taxon>
        <taxon>Thermoproteaceae</taxon>
        <taxon>Pyrobaculum</taxon>
    </lineage>
</organism>
<dbReference type="PANTHER" id="PTHR33295:SF21">
    <property type="entry name" value="ATPASE, AAA SUPERFAMILY-RELATED"/>
    <property type="match status" value="1"/>
</dbReference>
<name>A3MVJ8_PYRCJ</name>
<dbReference type="GeneID" id="4909049"/>
<dbReference type="InterPro" id="IPR041682">
    <property type="entry name" value="AAA_14"/>
</dbReference>
<evidence type="ECO:0000313" key="4">
    <source>
        <dbReference type="Proteomes" id="UP000001431"/>
    </source>
</evidence>
<dbReference type="PANTHER" id="PTHR33295">
    <property type="entry name" value="ATPASE"/>
    <property type="match status" value="1"/>
</dbReference>
<dbReference type="InterPro" id="IPR027417">
    <property type="entry name" value="P-loop_NTPase"/>
</dbReference>
<dbReference type="RefSeq" id="WP_011849923.1">
    <property type="nucleotide sequence ID" value="NC_009073.1"/>
</dbReference>
<proteinExistence type="predicted"/>
<dbReference type="HOGENOM" id="CLU_041527_0_0_2"/>
<gene>
    <name evidence="3" type="ordered locus">Pcal_1240</name>
</gene>
<dbReference type="eggNOG" id="arCOG03167">
    <property type="taxonomic scope" value="Archaea"/>
</dbReference>
<keyword evidence="4" id="KW-1185">Reference proteome</keyword>
<reference evidence="3" key="1">
    <citation type="submission" date="2007-02" db="EMBL/GenBank/DDBJ databases">
        <title>Complete sequence of Pyrobaculum calidifontis JCM 11548.</title>
        <authorList>
            <consortium name="US DOE Joint Genome Institute"/>
            <person name="Copeland A."/>
            <person name="Lucas S."/>
            <person name="Lapidus A."/>
            <person name="Barry K."/>
            <person name="Glavina del Rio T."/>
            <person name="Dalin E."/>
            <person name="Tice H."/>
            <person name="Pitluck S."/>
            <person name="Chain P."/>
            <person name="Malfatti S."/>
            <person name="Shin M."/>
            <person name="Vergez L."/>
            <person name="Schmutz J."/>
            <person name="Larimer F."/>
            <person name="Land M."/>
            <person name="Hauser L."/>
            <person name="Kyrpides N."/>
            <person name="Mikhailova N."/>
            <person name="Cozen A.E."/>
            <person name="Fitz-Gibbon S.T."/>
            <person name="House C.H."/>
            <person name="Saltikov C."/>
            <person name="Lowe T.M."/>
            <person name="Richardson P."/>
        </authorList>
    </citation>
    <scope>NUCLEOTIDE SEQUENCE [LARGE SCALE GENOMIC DNA]</scope>
    <source>
        <strain evidence="3">JCM 11548</strain>
    </source>
</reference>
<dbReference type="AlphaFoldDB" id="A3MVJ8"/>
<evidence type="ECO:0000259" key="2">
    <source>
        <dbReference type="Pfam" id="PF13635"/>
    </source>
</evidence>
<sequence length="417" mass="47614">MFREVIGEWFTRPLPRYVPREVEYVLGDFALAVVGPRRAGKTYFLFQIADELVKGGAPRESVVYVNFEDVRLAGVRPEHFGSFVKTVVELAKPHGDVIYLLLDEVQNVPMWGRWVRTLLDSGRFRVALAGSSSQLDARAVSTELRGRYISRVMFPFSFREFLKARGAAPAHLYAPTARGTLLALLREYVEWGGFPELVARPELRGELVRVYRDTVVLRDVVERHRISPAPVFEVFLSLVEEGFGRYFSISAAHRYLRGLGYRVSKKTLAAYLRYLEEAYYVLSAHKLGGAREVHQQPRKIYPVDPAYFNLRKRLDIGVRMEAVVAAELARRGLPLRYWRGEGHEVDFVVPGDPPTLIQVTYVSAPDEVDRREVKALERAKTVFTGARAVVVTWDYEEERGGVAYIPLWKWLFTAQMG</sequence>
<feature type="domain" description="AAA" evidence="1">
    <location>
        <begin position="30"/>
        <end position="162"/>
    </location>
</feature>
<evidence type="ECO:0000313" key="3">
    <source>
        <dbReference type="EMBL" id="ABO08665.1"/>
    </source>
</evidence>
<dbReference type="InterPro" id="IPR025420">
    <property type="entry name" value="DUF4143"/>
</dbReference>
<accession>A3MVJ8</accession>
<dbReference type="EMBL" id="CP000561">
    <property type="protein sequence ID" value="ABO08665.1"/>
    <property type="molecule type" value="Genomic_DNA"/>
</dbReference>
<dbReference type="Proteomes" id="UP000001431">
    <property type="component" value="Chromosome"/>
</dbReference>
<dbReference type="KEGG" id="pcl:Pcal_1240"/>
<protein>
    <submittedName>
        <fullName evidence="3">Uncharacterized protein</fullName>
    </submittedName>
</protein>
<evidence type="ECO:0000259" key="1">
    <source>
        <dbReference type="Pfam" id="PF13173"/>
    </source>
</evidence>
<dbReference type="Pfam" id="PF13635">
    <property type="entry name" value="DUF4143"/>
    <property type="match status" value="1"/>
</dbReference>
<dbReference type="SUPFAM" id="SSF52540">
    <property type="entry name" value="P-loop containing nucleoside triphosphate hydrolases"/>
    <property type="match status" value="1"/>
</dbReference>